<dbReference type="PANTHER" id="PTHR34639">
    <property type="entry name" value="PROTEIN FLATTOP"/>
    <property type="match status" value="1"/>
</dbReference>
<dbReference type="Pfam" id="PF22611">
    <property type="entry name" value="CFAP126"/>
    <property type="match status" value="1"/>
</dbReference>
<evidence type="ECO:0000313" key="5">
    <source>
        <dbReference type="Proteomes" id="UP001634394"/>
    </source>
</evidence>
<name>A0ABD3XLB1_SINWO</name>
<comment type="caution">
    <text evidence="4">The sequence shown here is derived from an EMBL/GenBank/DDBJ whole genome shotgun (WGS) entry which is preliminary data.</text>
</comment>
<sequence>MSLHFSANQYDSAFRPKLLQNWEVPSQYRERPRAFQGFTQIVANEKGHLLPGVKRSRASPWGTFIGTWDMPRLIPGNKLTNSMARAEGAIYRLERMKSEGDIVLSGALKRCRIPSPLPVKLDRTADKAVEAKDLPLSPTKVPSDNRSGARNPEPQTAAEFIRSPVPASRQGLKPPSPKIDWPRPMSHDQRVKSASPKLMTSPLLPPIPASHKQEAGSCKPQAGSPEPELQNLGKAKTPINWPSPKDGEAGVAASPNHELLVQRS</sequence>
<dbReference type="InterPro" id="IPR038797">
    <property type="entry name" value="Fltp"/>
</dbReference>
<evidence type="ECO:0000313" key="4">
    <source>
        <dbReference type="EMBL" id="KAL3885745.1"/>
    </source>
</evidence>
<dbReference type="PANTHER" id="PTHR34639:SF1">
    <property type="entry name" value="PROTEIN FLATTOP"/>
    <property type="match status" value="1"/>
</dbReference>
<dbReference type="CDD" id="cd23705">
    <property type="entry name" value="Flattop"/>
    <property type="match status" value="1"/>
</dbReference>
<dbReference type="EMBL" id="JBJQND010000002">
    <property type="protein sequence ID" value="KAL3885745.1"/>
    <property type="molecule type" value="Genomic_DNA"/>
</dbReference>
<evidence type="ECO:0000256" key="3">
    <source>
        <dbReference type="SAM" id="MobiDB-lite"/>
    </source>
</evidence>
<keyword evidence="5" id="KW-1185">Reference proteome</keyword>
<organism evidence="4 5">
    <name type="scientific">Sinanodonta woodiana</name>
    <name type="common">Chinese pond mussel</name>
    <name type="synonym">Anodonta woodiana</name>
    <dbReference type="NCBI Taxonomy" id="1069815"/>
    <lineage>
        <taxon>Eukaryota</taxon>
        <taxon>Metazoa</taxon>
        <taxon>Spiralia</taxon>
        <taxon>Lophotrochozoa</taxon>
        <taxon>Mollusca</taxon>
        <taxon>Bivalvia</taxon>
        <taxon>Autobranchia</taxon>
        <taxon>Heteroconchia</taxon>
        <taxon>Palaeoheterodonta</taxon>
        <taxon>Unionida</taxon>
        <taxon>Unionoidea</taxon>
        <taxon>Unionidae</taxon>
        <taxon>Unioninae</taxon>
        <taxon>Sinanodonta</taxon>
    </lineage>
</organism>
<comment type="similarity">
    <text evidence="1">Belongs to the Flattop family.</text>
</comment>
<evidence type="ECO:0000256" key="2">
    <source>
        <dbReference type="ARBA" id="ARBA00033306"/>
    </source>
</evidence>
<dbReference type="Proteomes" id="UP001634394">
    <property type="component" value="Unassembled WGS sequence"/>
</dbReference>
<accession>A0ABD3XLB1</accession>
<dbReference type="AlphaFoldDB" id="A0ABD3XLB1"/>
<protein>
    <recommendedName>
        <fullName evidence="2">Cilia- and flagella-associated protein 126</fullName>
    </recommendedName>
</protein>
<feature type="region of interest" description="Disordered" evidence="3">
    <location>
        <begin position="130"/>
        <end position="264"/>
    </location>
</feature>
<gene>
    <name evidence="4" type="ORF">ACJMK2_025788</name>
</gene>
<reference evidence="4 5" key="1">
    <citation type="submission" date="2024-11" db="EMBL/GenBank/DDBJ databases">
        <title>Chromosome-level genome assembly of the freshwater bivalve Anodonta woodiana.</title>
        <authorList>
            <person name="Chen X."/>
        </authorList>
    </citation>
    <scope>NUCLEOTIDE SEQUENCE [LARGE SCALE GENOMIC DNA]</scope>
    <source>
        <strain evidence="4">MN2024</strain>
        <tissue evidence="4">Gills</tissue>
    </source>
</reference>
<evidence type="ECO:0000256" key="1">
    <source>
        <dbReference type="ARBA" id="ARBA00009887"/>
    </source>
</evidence>
<proteinExistence type="inferred from homology"/>